<keyword evidence="1" id="KW-0732">Signal</keyword>
<gene>
    <name evidence="2" type="ORF">SADUNF_Sadunf07G0048100</name>
</gene>
<dbReference type="AlphaFoldDB" id="A0A835JZY5"/>
<reference evidence="2 3" key="1">
    <citation type="submission" date="2020-10" db="EMBL/GenBank/DDBJ databases">
        <title>Plant Genome Project.</title>
        <authorList>
            <person name="Zhang R.-G."/>
        </authorList>
    </citation>
    <scope>NUCLEOTIDE SEQUENCE [LARGE SCALE GENOMIC DNA]</scope>
    <source>
        <strain evidence="2">FAFU-HL-1</strain>
        <tissue evidence="2">Leaf</tissue>
    </source>
</reference>
<dbReference type="Proteomes" id="UP000657918">
    <property type="component" value="Unassembled WGS sequence"/>
</dbReference>
<organism evidence="2 3">
    <name type="scientific">Salix dunnii</name>
    <dbReference type="NCBI Taxonomy" id="1413687"/>
    <lineage>
        <taxon>Eukaryota</taxon>
        <taxon>Viridiplantae</taxon>
        <taxon>Streptophyta</taxon>
        <taxon>Embryophyta</taxon>
        <taxon>Tracheophyta</taxon>
        <taxon>Spermatophyta</taxon>
        <taxon>Magnoliopsida</taxon>
        <taxon>eudicotyledons</taxon>
        <taxon>Gunneridae</taxon>
        <taxon>Pentapetalae</taxon>
        <taxon>rosids</taxon>
        <taxon>fabids</taxon>
        <taxon>Malpighiales</taxon>
        <taxon>Salicaceae</taxon>
        <taxon>Saliceae</taxon>
        <taxon>Salix</taxon>
    </lineage>
</organism>
<keyword evidence="3" id="KW-1185">Reference proteome</keyword>
<evidence type="ECO:0008006" key="4">
    <source>
        <dbReference type="Google" id="ProtNLM"/>
    </source>
</evidence>
<proteinExistence type="predicted"/>
<feature type="chain" id="PRO_5032432285" description="Secreted protein" evidence="1">
    <location>
        <begin position="27"/>
        <end position="154"/>
    </location>
</feature>
<accession>A0A835JZY5</accession>
<protein>
    <recommendedName>
        <fullName evidence="4">Secreted protein</fullName>
    </recommendedName>
</protein>
<comment type="caution">
    <text evidence="2">The sequence shown here is derived from an EMBL/GenBank/DDBJ whole genome shotgun (WGS) entry which is preliminary data.</text>
</comment>
<evidence type="ECO:0000313" key="2">
    <source>
        <dbReference type="EMBL" id="KAF9678567.1"/>
    </source>
</evidence>
<evidence type="ECO:0000313" key="3">
    <source>
        <dbReference type="Proteomes" id="UP000657918"/>
    </source>
</evidence>
<dbReference type="OrthoDB" id="850481at2759"/>
<evidence type="ECO:0000256" key="1">
    <source>
        <dbReference type="SAM" id="SignalP"/>
    </source>
</evidence>
<dbReference type="EMBL" id="JADGMS010000007">
    <property type="protein sequence ID" value="KAF9678567.1"/>
    <property type="molecule type" value="Genomic_DNA"/>
</dbReference>
<feature type="signal peptide" evidence="1">
    <location>
        <begin position="1"/>
        <end position="26"/>
    </location>
</feature>
<name>A0A835JZY5_9ROSI</name>
<sequence>MKITTSFFNSLRYFFLIIAILHRAGSLNPVSAVCELSFVVRNKVYSFSLVSPLPNFRHGVLSEDGNGKWQESSIGGIRNFIPVMQLIWRFKSSDFRDRHCDCCGIRVPHCGQIQSSEIFLDDSKLGFLDQATSQNTGIPFMCCVSLVSDVTLKG</sequence>